<dbReference type="EMBL" id="JABSTQ010009675">
    <property type="protein sequence ID" value="KAG0426898.1"/>
    <property type="molecule type" value="Genomic_DNA"/>
</dbReference>
<name>A0AC60Q2A7_IXOPE</name>
<gene>
    <name evidence="1" type="ORF">HPB47_026017</name>
</gene>
<accession>A0AC60Q2A7</accession>
<feature type="non-terminal residue" evidence="1">
    <location>
        <position position="191"/>
    </location>
</feature>
<comment type="caution">
    <text evidence="1">The sequence shown here is derived from an EMBL/GenBank/DDBJ whole genome shotgun (WGS) entry which is preliminary data.</text>
</comment>
<reference evidence="1 2" key="1">
    <citation type="journal article" date="2020" name="Cell">
        <title>Large-Scale Comparative Analyses of Tick Genomes Elucidate Their Genetic Diversity and Vector Capacities.</title>
        <authorList>
            <consortium name="Tick Genome and Microbiome Consortium (TIGMIC)"/>
            <person name="Jia N."/>
            <person name="Wang J."/>
            <person name="Shi W."/>
            <person name="Du L."/>
            <person name="Sun Y."/>
            <person name="Zhan W."/>
            <person name="Jiang J.F."/>
            <person name="Wang Q."/>
            <person name="Zhang B."/>
            <person name="Ji P."/>
            <person name="Bell-Sakyi L."/>
            <person name="Cui X.M."/>
            <person name="Yuan T.T."/>
            <person name="Jiang B.G."/>
            <person name="Yang W.F."/>
            <person name="Lam T.T."/>
            <person name="Chang Q.C."/>
            <person name="Ding S.J."/>
            <person name="Wang X.J."/>
            <person name="Zhu J.G."/>
            <person name="Ruan X.D."/>
            <person name="Zhao L."/>
            <person name="Wei J.T."/>
            <person name="Ye R.Z."/>
            <person name="Que T.C."/>
            <person name="Du C.H."/>
            <person name="Zhou Y.H."/>
            <person name="Cheng J.X."/>
            <person name="Dai P.F."/>
            <person name="Guo W.B."/>
            <person name="Han X.H."/>
            <person name="Huang E.J."/>
            <person name="Li L.F."/>
            <person name="Wei W."/>
            <person name="Gao Y.C."/>
            <person name="Liu J.Z."/>
            <person name="Shao H.Z."/>
            <person name="Wang X."/>
            <person name="Wang C.C."/>
            <person name="Yang T.C."/>
            <person name="Huo Q.B."/>
            <person name="Li W."/>
            <person name="Chen H.Y."/>
            <person name="Chen S.E."/>
            <person name="Zhou L.G."/>
            <person name="Ni X.B."/>
            <person name="Tian J.H."/>
            <person name="Sheng Y."/>
            <person name="Liu T."/>
            <person name="Pan Y.S."/>
            <person name="Xia L.Y."/>
            <person name="Li J."/>
            <person name="Zhao F."/>
            <person name="Cao W.C."/>
        </authorList>
    </citation>
    <scope>NUCLEOTIDE SEQUENCE [LARGE SCALE GENOMIC DNA]</scope>
    <source>
        <strain evidence="1">Iper-2018</strain>
    </source>
</reference>
<protein>
    <submittedName>
        <fullName evidence="1">Uncharacterized protein</fullName>
    </submittedName>
</protein>
<proteinExistence type="predicted"/>
<evidence type="ECO:0000313" key="2">
    <source>
        <dbReference type="Proteomes" id="UP000805193"/>
    </source>
</evidence>
<dbReference type="Proteomes" id="UP000805193">
    <property type="component" value="Unassembled WGS sequence"/>
</dbReference>
<sequence>MLVELYRTTLRFKKWYLKVFFHLIDVVVVNYWLLYRRDADAANITKKGQLTLLKFKAEIAWALRDEKKISTPTRRKALSDVEDQLEAKKRRGPMAVIPSALTLRMRNSPPLVSFPSSVSGSALRAFPITQNRVSPEEGKEESFRRAGRSARPGLSSGVSFPRNSAAPRSRRPARSQRRNLQALLGHFAPPY</sequence>
<organism evidence="1 2">
    <name type="scientific">Ixodes persulcatus</name>
    <name type="common">Taiga tick</name>
    <dbReference type="NCBI Taxonomy" id="34615"/>
    <lineage>
        <taxon>Eukaryota</taxon>
        <taxon>Metazoa</taxon>
        <taxon>Ecdysozoa</taxon>
        <taxon>Arthropoda</taxon>
        <taxon>Chelicerata</taxon>
        <taxon>Arachnida</taxon>
        <taxon>Acari</taxon>
        <taxon>Parasitiformes</taxon>
        <taxon>Ixodida</taxon>
        <taxon>Ixodoidea</taxon>
        <taxon>Ixodidae</taxon>
        <taxon>Ixodinae</taxon>
        <taxon>Ixodes</taxon>
    </lineage>
</organism>
<evidence type="ECO:0000313" key="1">
    <source>
        <dbReference type="EMBL" id="KAG0426898.1"/>
    </source>
</evidence>
<keyword evidence="2" id="KW-1185">Reference proteome</keyword>